<dbReference type="Proteomes" id="UP000241229">
    <property type="component" value="Unassembled WGS sequence"/>
</dbReference>
<evidence type="ECO:0000313" key="1">
    <source>
        <dbReference type="EMBL" id="PSJ54871.1"/>
    </source>
</evidence>
<dbReference type="AlphaFoldDB" id="A0A2P7RXD7"/>
<dbReference type="EMBL" id="PXYK01000029">
    <property type="protein sequence ID" value="PSJ54871.1"/>
    <property type="molecule type" value="Genomic_DNA"/>
</dbReference>
<sequence length="157" mass="18102">MLLGMTDETYEHTIAGLLRKRGEMLASLADLREQLAVLSNDIEAIERILETLGYQGDLPTKATRAPRIVLFYRGELRQFLRQSLQEYGPSTSRQLAERLVHLEGKDARDRRMMNDIVKRMGKALRQMRDSGIVTRTAEKVRGEFVWSVDQGRHFDPK</sequence>
<accession>A0A2P7RXD7</accession>
<organism evidence="1 2">
    <name type="scientific">Kumtagia ephedrae</name>
    <dbReference type="NCBI Taxonomy" id="2116701"/>
    <lineage>
        <taxon>Bacteria</taxon>
        <taxon>Pseudomonadati</taxon>
        <taxon>Pseudomonadota</taxon>
        <taxon>Alphaproteobacteria</taxon>
        <taxon>Hyphomicrobiales</taxon>
        <taxon>Phyllobacteriaceae</taxon>
        <taxon>Kumtagia</taxon>
    </lineage>
</organism>
<evidence type="ECO:0000313" key="2">
    <source>
        <dbReference type="Proteomes" id="UP000241229"/>
    </source>
</evidence>
<reference evidence="1 2" key="1">
    <citation type="submission" date="2018-03" db="EMBL/GenBank/DDBJ databases">
        <title>The draft genome of Mesorhizobium sp. 6GN-30.</title>
        <authorList>
            <person name="Liu L."/>
            <person name="Li L."/>
            <person name="Wang T."/>
            <person name="Zhang X."/>
            <person name="Liang L."/>
        </authorList>
    </citation>
    <scope>NUCLEOTIDE SEQUENCE [LARGE SCALE GENOMIC DNA]</scope>
    <source>
        <strain evidence="1 2">6GN30</strain>
    </source>
</reference>
<keyword evidence="2" id="KW-1185">Reference proteome</keyword>
<comment type="caution">
    <text evidence="1">The sequence shown here is derived from an EMBL/GenBank/DDBJ whole genome shotgun (WGS) entry which is preliminary data.</text>
</comment>
<name>A0A2P7RXD7_9HYPH</name>
<gene>
    <name evidence="1" type="ORF">C7I84_24015</name>
</gene>
<proteinExistence type="predicted"/>
<protein>
    <submittedName>
        <fullName evidence="1">Uncharacterized protein</fullName>
    </submittedName>
</protein>